<dbReference type="STRING" id="150374.A0A0M8MZ22"/>
<name>A0A0M8MZ22_ESCWE</name>
<gene>
    <name evidence="2" type="ORF">ESCO_001517</name>
</gene>
<dbReference type="AlphaFoldDB" id="A0A0M8MZ22"/>
<proteinExistence type="predicted"/>
<evidence type="ECO:0000256" key="1">
    <source>
        <dbReference type="SAM" id="Coils"/>
    </source>
</evidence>
<feature type="coiled-coil region" evidence="1">
    <location>
        <begin position="54"/>
        <end position="101"/>
    </location>
</feature>
<dbReference type="EMBL" id="LGSR01000006">
    <property type="protein sequence ID" value="KOS22196.1"/>
    <property type="molecule type" value="Genomic_DNA"/>
</dbReference>
<organism evidence="2 3">
    <name type="scientific">Escovopsis weberi</name>
    <dbReference type="NCBI Taxonomy" id="150374"/>
    <lineage>
        <taxon>Eukaryota</taxon>
        <taxon>Fungi</taxon>
        <taxon>Dikarya</taxon>
        <taxon>Ascomycota</taxon>
        <taxon>Pezizomycotina</taxon>
        <taxon>Sordariomycetes</taxon>
        <taxon>Hypocreomycetidae</taxon>
        <taxon>Hypocreales</taxon>
        <taxon>Hypocreaceae</taxon>
        <taxon>Escovopsis</taxon>
    </lineage>
</organism>
<sequence>MCYFEQTRWRCGFWRWGHFREQCNKEYRMGETCGLKLIYVTKEEADLCKLCHDIEKKQRRYTKMYKDVERWQQEGNRTATIERTTQDMKEVNDQISKMFEEHNLRLQTLGQSLR</sequence>
<evidence type="ECO:0000313" key="3">
    <source>
        <dbReference type="Proteomes" id="UP000053831"/>
    </source>
</evidence>
<evidence type="ECO:0000313" key="2">
    <source>
        <dbReference type="EMBL" id="KOS22196.1"/>
    </source>
</evidence>
<dbReference type="Proteomes" id="UP000053831">
    <property type="component" value="Unassembled WGS sequence"/>
</dbReference>
<protein>
    <submittedName>
        <fullName evidence="2">Uncharacterized protein</fullName>
    </submittedName>
</protein>
<keyword evidence="3" id="KW-1185">Reference proteome</keyword>
<comment type="caution">
    <text evidence="2">The sequence shown here is derived from an EMBL/GenBank/DDBJ whole genome shotgun (WGS) entry which is preliminary data.</text>
</comment>
<keyword evidence="1" id="KW-0175">Coiled coil</keyword>
<accession>A0A0M8MZ22</accession>
<reference evidence="2 3" key="1">
    <citation type="submission" date="2015-07" db="EMBL/GenBank/DDBJ databases">
        <title>The genome of the fungus Escovopsis weberi, a specialized disease agent of ant agriculture.</title>
        <authorList>
            <person name="de Man T.J."/>
            <person name="Stajich J.E."/>
            <person name="Kubicek C.P."/>
            <person name="Chenthamara K."/>
            <person name="Atanasova L."/>
            <person name="Druzhinina I.S."/>
            <person name="Birnbaum S."/>
            <person name="Barribeau S.M."/>
            <person name="Teiling C."/>
            <person name="Suen G."/>
            <person name="Currie C."/>
            <person name="Gerardo N.M."/>
        </authorList>
    </citation>
    <scope>NUCLEOTIDE SEQUENCE [LARGE SCALE GENOMIC DNA]</scope>
</reference>
<dbReference type="OrthoDB" id="5015991at2759"/>